<organism evidence="1 2">
    <name type="scientific">Oxalicibacterium solurbis</name>
    <dbReference type="NCBI Taxonomy" id="69280"/>
    <lineage>
        <taxon>Bacteria</taxon>
        <taxon>Pseudomonadati</taxon>
        <taxon>Pseudomonadota</taxon>
        <taxon>Betaproteobacteria</taxon>
        <taxon>Burkholderiales</taxon>
        <taxon>Oxalobacteraceae</taxon>
        <taxon>Oxalicibacterium</taxon>
    </lineage>
</organism>
<accession>A0A8J3B3C0</accession>
<dbReference type="EMBL" id="BMDP01000002">
    <property type="protein sequence ID" value="GGI54029.1"/>
    <property type="molecule type" value="Genomic_DNA"/>
</dbReference>
<name>A0A8J3B3C0_9BURK</name>
<keyword evidence="2" id="KW-1185">Reference proteome</keyword>
<dbReference type="RefSeq" id="WP_229723988.1">
    <property type="nucleotide sequence ID" value="NZ_BMDP01000002.1"/>
</dbReference>
<gene>
    <name evidence="1" type="ORF">GCM10011430_12030</name>
</gene>
<evidence type="ECO:0000313" key="2">
    <source>
        <dbReference type="Proteomes" id="UP000627205"/>
    </source>
</evidence>
<comment type="caution">
    <text evidence="1">The sequence shown here is derived from an EMBL/GenBank/DDBJ whole genome shotgun (WGS) entry which is preliminary data.</text>
</comment>
<reference evidence="1" key="1">
    <citation type="journal article" date="2014" name="Int. J. Syst. Evol. Microbiol.">
        <title>Complete genome sequence of Corynebacterium casei LMG S-19264T (=DSM 44701T), isolated from a smear-ripened cheese.</title>
        <authorList>
            <consortium name="US DOE Joint Genome Institute (JGI-PGF)"/>
            <person name="Walter F."/>
            <person name="Albersmeier A."/>
            <person name="Kalinowski J."/>
            <person name="Ruckert C."/>
        </authorList>
    </citation>
    <scope>NUCLEOTIDE SEQUENCE</scope>
    <source>
        <strain evidence="1">CCM 7664</strain>
    </source>
</reference>
<dbReference type="AlphaFoldDB" id="A0A8J3B3C0"/>
<sequence length="179" mass="20603">MEREIAALDRRLRDPDDILYGLDCIPVDYPGMVFRHREADGEHYVYAVNARTGRLAGYTVFNRLIELNRKQDKHLRAAHSKYARAYQRLGIATAVYRWWLDSGRCLISGARQSTGANALWQSLGKRYTLFHVDLRDKQLSFLGRRIDAHTRQQLQTRMILAGKDWSAQQLAVAIGMSIP</sequence>
<evidence type="ECO:0000313" key="1">
    <source>
        <dbReference type="EMBL" id="GGI54029.1"/>
    </source>
</evidence>
<proteinExistence type="predicted"/>
<dbReference type="Proteomes" id="UP000627205">
    <property type="component" value="Unassembled WGS sequence"/>
</dbReference>
<protein>
    <submittedName>
        <fullName evidence="1">Uncharacterized protein</fullName>
    </submittedName>
</protein>
<reference evidence="1" key="2">
    <citation type="submission" date="2020-09" db="EMBL/GenBank/DDBJ databases">
        <authorList>
            <person name="Sun Q."/>
            <person name="Sedlacek I."/>
        </authorList>
    </citation>
    <scope>NUCLEOTIDE SEQUENCE</scope>
    <source>
        <strain evidence="1">CCM 7664</strain>
    </source>
</reference>